<dbReference type="PANTHER" id="PTHR35145">
    <property type="entry name" value="CYTOPLASMIC PROTEIN-RELATED"/>
    <property type="match status" value="1"/>
</dbReference>
<accession>A0A645E6E4</accession>
<evidence type="ECO:0008006" key="2">
    <source>
        <dbReference type="Google" id="ProtNLM"/>
    </source>
</evidence>
<dbReference type="SUPFAM" id="SSF142906">
    <property type="entry name" value="YjbR-like"/>
    <property type="match status" value="1"/>
</dbReference>
<dbReference type="Gene3D" id="3.90.1150.30">
    <property type="match status" value="1"/>
</dbReference>
<dbReference type="InterPro" id="IPR007351">
    <property type="entry name" value="YjbR"/>
</dbReference>
<dbReference type="EMBL" id="VSSQ01043658">
    <property type="protein sequence ID" value="MPM97370.1"/>
    <property type="molecule type" value="Genomic_DNA"/>
</dbReference>
<sequence>MAIHKSDQFSQRIRDVIEADWSVRPDRPWPDQPRYEVFRHQLSGKWFGVMMVIAGDKIGLAGPDPAAILNLKGDPLQISFLLCQPGFRPAWHMNKKHWFTVLLDGTVGIEPIRELIRISHGLTE</sequence>
<dbReference type="Pfam" id="PF04237">
    <property type="entry name" value="YjbR"/>
    <property type="match status" value="1"/>
</dbReference>
<gene>
    <name evidence="1" type="ORF">SDC9_144543</name>
</gene>
<comment type="caution">
    <text evidence="1">The sequence shown here is derived from an EMBL/GenBank/DDBJ whole genome shotgun (WGS) entry which is preliminary data.</text>
</comment>
<name>A0A645E6E4_9ZZZZ</name>
<organism evidence="1">
    <name type="scientific">bioreactor metagenome</name>
    <dbReference type="NCBI Taxonomy" id="1076179"/>
    <lineage>
        <taxon>unclassified sequences</taxon>
        <taxon>metagenomes</taxon>
        <taxon>ecological metagenomes</taxon>
    </lineage>
</organism>
<protein>
    <recommendedName>
        <fullName evidence="2">MmcQ/YjbR family DNA-binding protein</fullName>
    </recommendedName>
</protein>
<dbReference type="PANTHER" id="PTHR35145:SF1">
    <property type="entry name" value="CYTOPLASMIC PROTEIN"/>
    <property type="match status" value="1"/>
</dbReference>
<dbReference type="InterPro" id="IPR058532">
    <property type="entry name" value="YjbR/MT2646/Rv2570-like"/>
</dbReference>
<reference evidence="1" key="1">
    <citation type="submission" date="2019-08" db="EMBL/GenBank/DDBJ databases">
        <authorList>
            <person name="Kucharzyk K."/>
            <person name="Murdoch R.W."/>
            <person name="Higgins S."/>
            <person name="Loffler F."/>
        </authorList>
    </citation>
    <scope>NUCLEOTIDE SEQUENCE</scope>
</reference>
<evidence type="ECO:0000313" key="1">
    <source>
        <dbReference type="EMBL" id="MPM97370.1"/>
    </source>
</evidence>
<dbReference type="AlphaFoldDB" id="A0A645E6E4"/>
<proteinExistence type="predicted"/>
<dbReference type="InterPro" id="IPR038056">
    <property type="entry name" value="YjbR-like_sf"/>
</dbReference>